<organism evidence="2 3">
    <name type="scientific">Helicobacter cholecystus</name>
    <dbReference type="NCBI Taxonomy" id="45498"/>
    <lineage>
        <taxon>Bacteria</taxon>
        <taxon>Pseudomonadati</taxon>
        <taxon>Campylobacterota</taxon>
        <taxon>Epsilonproteobacteria</taxon>
        <taxon>Campylobacterales</taxon>
        <taxon>Helicobacteraceae</taxon>
        <taxon>Helicobacter</taxon>
    </lineage>
</organism>
<dbReference type="EMBL" id="NXLU01000006">
    <property type="protein sequence ID" value="RDU68821.1"/>
    <property type="molecule type" value="Genomic_DNA"/>
</dbReference>
<dbReference type="RefSeq" id="WP_104723380.1">
    <property type="nucleotide sequence ID" value="NZ_FZNE01000001.1"/>
</dbReference>
<dbReference type="OrthoDB" id="5322730at2"/>
<sequence length="237" mass="25372">MKKICTSLVLATCLVGALNAAPVKKPSSNGAKNLQKGSITNGVKATGSVQRWMLFNEGSIGGSWSKIGKSEFVSLDFGYATSITTIATAGGLRGIFGVNFEFPLYLSAAGYSNALKTDRNFSDVLGWGAIVPLSVGIDVGGFQLTGLVGYSYHSIKEEFNGNGVSNAKMLTQYHGVVYGASLGYRIANIINLKAHALFGKLKNDWRSTENEVLRQEEVTSNKKYNYMNLGASVSIVF</sequence>
<proteinExistence type="predicted"/>
<keyword evidence="3" id="KW-1185">Reference proteome</keyword>
<feature type="signal peptide" evidence="1">
    <location>
        <begin position="1"/>
        <end position="20"/>
    </location>
</feature>
<protein>
    <submittedName>
        <fullName evidence="2">Uncharacterized protein</fullName>
    </submittedName>
</protein>
<dbReference type="Proteomes" id="UP000257067">
    <property type="component" value="Unassembled WGS sequence"/>
</dbReference>
<accession>A0A3D8IW66</accession>
<name>A0A3D8IW66_9HELI</name>
<comment type="caution">
    <text evidence="2">The sequence shown here is derived from an EMBL/GenBank/DDBJ whole genome shotgun (WGS) entry which is preliminary data.</text>
</comment>
<gene>
    <name evidence="2" type="ORF">CQA62_05390</name>
</gene>
<keyword evidence="1" id="KW-0732">Signal</keyword>
<evidence type="ECO:0000313" key="3">
    <source>
        <dbReference type="Proteomes" id="UP000257067"/>
    </source>
</evidence>
<evidence type="ECO:0000256" key="1">
    <source>
        <dbReference type="SAM" id="SignalP"/>
    </source>
</evidence>
<reference evidence="2 3" key="1">
    <citation type="submission" date="2018-04" db="EMBL/GenBank/DDBJ databases">
        <title>Novel Campyloabacter and Helicobacter Species and Strains.</title>
        <authorList>
            <person name="Mannion A.J."/>
            <person name="Shen Z."/>
            <person name="Fox J.G."/>
        </authorList>
    </citation>
    <scope>NUCLEOTIDE SEQUENCE [LARGE SCALE GENOMIC DNA]</scope>
    <source>
        <strain evidence="2 3">ATCC 700242</strain>
    </source>
</reference>
<evidence type="ECO:0000313" key="2">
    <source>
        <dbReference type="EMBL" id="RDU68821.1"/>
    </source>
</evidence>
<dbReference type="AlphaFoldDB" id="A0A3D8IW66"/>
<feature type="chain" id="PRO_5043181869" evidence="1">
    <location>
        <begin position="21"/>
        <end position="237"/>
    </location>
</feature>